<protein>
    <submittedName>
        <fullName evidence="1">Protein TPR3</fullName>
    </submittedName>
</protein>
<dbReference type="Proteomes" id="UP001060215">
    <property type="component" value="Chromosome 4"/>
</dbReference>
<sequence>MPPYLSIDAFGAQMHLYLIDAHVGGVNDIAFAHPNKQLCIVRCGDDKTIKVWDAVAGRRQYIFEGHETPVYSVCPIIRRIFSLFFPLPLMGKLKHGSMISSNREWIMMPLDFGALQWHIALMEPASEDLPHEALGHQRGSGQVQVLMSKLLTGMNNHYGGVIVEMTTEPKDPAVFVFLLRTLVSHWKQQNSRDHLVGETISDS</sequence>
<comment type="caution">
    <text evidence="1">The sequence shown here is derived from an EMBL/GenBank/DDBJ whole genome shotgun (WGS) entry which is preliminary data.</text>
</comment>
<accession>A0ACC0HJI2</accession>
<name>A0ACC0HJI2_9ERIC</name>
<evidence type="ECO:0000313" key="1">
    <source>
        <dbReference type="EMBL" id="KAI8012879.1"/>
    </source>
</evidence>
<dbReference type="EMBL" id="CM045761">
    <property type="protein sequence ID" value="KAI8012879.1"/>
    <property type="molecule type" value="Genomic_DNA"/>
</dbReference>
<keyword evidence="2" id="KW-1185">Reference proteome</keyword>
<organism evidence="1 2">
    <name type="scientific">Camellia lanceoleosa</name>
    <dbReference type="NCBI Taxonomy" id="1840588"/>
    <lineage>
        <taxon>Eukaryota</taxon>
        <taxon>Viridiplantae</taxon>
        <taxon>Streptophyta</taxon>
        <taxon>Embryophyta</taxon>
        <taxon>Tracheophyta</taxon>
        <taxon>Spermatophyta</taxon>
        <taxon>Magnoliopsida</taxon>
        <taxon>eudicotyledons</taxon>
        <taxon>Gunneridae</taxon>
        <taxon>Pentapetalae</taxon>
        <taxon>asterids</taxon>
        <taxon>Ericales</taxon>
        <taxon>Theaceae</taxon>
        <taxon>Camellia</taxon>
    </lineage>
</organism>
<evidence type="ECO:0000313" key="2">
    <source>
        <dbReference type="Proteomes" id="UP001060215"/>
    </source>
</evidence>
<gene>
    <name evidence="1" type="ORF">LOK49_LG05G00309</name>
</gene>
<proteinExistence type="predicted"/>
<reference evidence="1 2" key="1">
    <citation type="journal article" date="2022" name="Plant J.">
        <title>Chromosome-level genome of Camellia lanceoleosa provides a valuable resource for understanding genome evolution and self-incompatibility.</title>
        <authorList>
            <person name="Gong W."/>
            <person name="Xiao S."/>
            <person name="Wang L."/>
            <person name="Liao Z."/>
            <person name="Chang Y."/>
            <person name="Mo W."/>
            <person name="Hu G."/>
            <person name="Li W."/>
            <person name="Zhao G."/>
            <person name="Zhu H."/>
            <person name="Hu X."/>
            <person name="Ji K."/>
            <person name="Xiang X."/>
            <person name="Song Q."/>
            <person name="Yuan D."/>
            <person name="Jin S."/>
            <person name="Zhang L."/>
        </authorList>
    </citation>
    <scope>NUCLEOTIDE SEQUENCE [LARGE SCALE GENOMIC DNA]</scope>
    <source>
        <strain evidence="1">SQ_2022a</strain>
    </source>
</reference>